<dbReference type="AlphaFoldDB" id="A0A7W9SGZ1"/>
<evidence type="ECO:0000256" key="11">
    <source>
        <dbReference type="HAMAP-Rule" id="MF_00059"/>
    </source>
</evidence>
<comment type="domain">
    <text evidence="11">The N-terminal domain is essential for RNAP assembly and basal transcription, whereas the C-terminal domain is involved in interaction with transcriptional regulators and with upstream promoter elements.</text>
</comment>
<accession>A0A7W9SGZ1</accession>
<name>A0A7W9SGZ1_9FIRM</name>
<feature type="domain" description="DNA-directed RNA polymerase RpoA/D/Rpb3-type" evidence="12">
    <location>
        <begin position="20"/>
        <end position="226"/>
    </location>
</feature>
<dbReference type="Proteomes" id="UP000522163">
    <property type="component" value="Unassembled WGS sequence"/>
</dbReference>
<evidence type="ECO:0000313" key="13">
    <source>
        <dbReference type="EMBL" id="MBB6041236.1"/>
    </source>
</evidence>
<evidence type="ECO:0000256" key="2">
    <source>
        <dbReference type="ARBA" id="ARBA00012418"/>
    </source>
</evidence>
<dbReference type="GO" id="GO:0003899">
    <property type="term" value="F:DNA-directed RNA polymerase activity"/>
    <property type="evidence" value="ECO:0007669"/>
    <property type="project" value="UniProtKB-UniRule"/>
</dbReference>
<dbReference type="SMART" id="SM00662">
    <property type="entry name" value="RPOLD"/>
    <property type="match status" value="1"/>
</dbReference>
<dbReference type="Proteomes" id="UP000780721">
    <property type="component" value="Unassembled WGS sequence"/>
</dbReference>
<dbReference type="SUPFAM" id="SSF56553">
    <property type="entry name" value="Insert subdomain of RNA polymerase alpha subunit"/>
    <property type="match status" value="1"/>
</dbReference>
<evidence type="ECO:0000256" key="1">
    <source>
        <dbReference type="ARBA" id="ARBA00007123"/>
    </source>
</evidence>
<dbReference type="CDD" id="cd06928">
    <property type="entry name" value="RNAP_alpha_NTD"/>
    <property type="match status" value="1"/>
</dbReference>
<dbReference type="InterPro" id="IPR036603">
    <property type="entry name" value="RBP11-like"/>
</dbReference>
<organism evidence="13 16">
    <name type="scientific">Oribacterium sinus</name>
    <dbReference type="NCBI Taxonomy" id="237576"/>
    <lineage>
        <taxon>Bacteria</taxon>
        <taxon>Bacillati</taxon>
        <taxon>Bacillota</taxon>
        <taxon>Clostridia</taxon>
        <taxon>Lachnospirales</taxon>
        <taxon>Lachnospiraceae</taxon>
        <taxon>Oribacterium</taxon>
    </lineage>
</organism>
<dbReference type="GeneID" id="85014752"/>
<dbReference type="HAMAP" id="MF_00059">
    <property type="entry name" value="RNApol_bact_RpoA"/>
    <property type="match status" value="1"/>
</dbReference>
<evidence type="ECO:0000256" key="6">
    <source>
        <dbReference type="ARBA" id="ARBA00022695"/>
    </source>
</evidence>
<dbReference type="RefSeq" id="WP_007157653.1">
    <property type="nucleotide sequence ID" value="NZ_CAUQUA010000001.1"/>
</dbReference>
<dbReference type="SUPFAM" id="SSF55257">
    <property type="entry name" value="RBP11-like subunits of RNA polymerase"/>
    <property type="match status" value="1"/>
</dbReference>
<dbReference type="InterPro" id="IPR011262">
    <property type="entry name" value="DNA-dir_RNA_pol_insert"/>
</dbReference>
<dbReference type="InterPro" id="IPR011263">
    <property type="entry name" value="DNA-dir_RNA_pol_RpoA/D/Rpb3"/>
</dbReference>
<dbReference type="Gene3D" id="2.170.120.12">
    <property type="entry name" value="DNA-directed RNA polymerase, insert domain"/>
    <property type="match status" value="1"/>
</dbReference>
<dbReference type="SUPFAM" id="SSF47789">
    <property type="entry name" value="C-terminal domain of RNA polymerase alpha subunit"/>
    <property type="match status" value="1"/>
</dbReference>
<dbReference type="Gene3D" id="1.10.150.20">
    <property type="entry name" value="5' to 3' exonuclease, C-terminal subdomain"/>
    <property type="match status" value="1"/>
</dbReference>
<evidence type="ECO:0000256" key="9">
    <source>
        <dbReference type="ARBA" id="ARBA00033070"/>
    </source>
</evidence>
<keyword evidence="5 11" id="KW-0808">Transferase</keyword>
<dbReference type="EC" id="2.7.7.6" evidence="2 11"/>
<dbReference type="GO" id="GO:0005737">
    <property type="term" value="C:cytoplasm"/>
    <property type="evidence" value="ECO:0007669"/>
    <property type="project" value="UniProtKB-ARBA"/>
</dbReference>
<dbReference type="EMBL" id="JACHHH010000005">
    <property type="protein sequence ID" value="MBB6041236.1"/>
    <property type="molecule type" value="Genomic_DNA"/>
</dbReference>
<dbReference type="Proteomes" id="UP000775770">
    <property type="component" value="Unassembled WGS sequence"/>
</dbReference>
<gene>
    <name evidence="11" type="primary">rpoA</name>
    <name evidence="13" type="ORF">HNQ46_001213</name>
    <name evidence="14" type="ORF">HXM90_05120</name>
    <name evidence="15" type="ORF">HXM91_01565</name>
</gene>
<dbReference type="GO" id="GO:0000428">
    <property type="term" value="C:DNA-directed RNA polymerase complex"/>
    <property type="evidence" value="ECO:0007669"/>
    <property type="project" value="UniProtKB-KW"/>
</dbReference>
<dbReference type="Gene3D" id="3.30.1360.10">
    <property type="entry name" value="RNA polymerase, RBP11-like subunit"/>
    <property type="match status" value="1"/>
</dbReference>
<reference evidence="14" key="1">
    <citation type="submission" date="2020-04" db="EMBL/GenBank/DDBJ databases">
        <title>Deep metagenomics examines the oral microbiome during advanced dental caries in children, revealing novel taxa and co-occurrences with host molecules.</title>
        <authorList>
            <person name="Baker J.L."/>
            <person name="Morton J.T."/>
            <person name="Dinis M."/>
            <person name="Alvarez R."/>
            <person name="Tran N.C."/>
            <person name="Knight R."/>
            <person name="Edlund A."/>
        </authorList>
    </citation>
    <scope>NUCLEOTIDE SEQUENCE</scope>
    <source>
        <strain evidence="14">JCVI_38_bin.19</strain>
        <strain evidence="15">JCVI_48_bin.5</strain>
    </source>
</reference>
<dbReference type="InterPro" id="IPR011260">
    <property type="entry name" value="RNAP_asu_C"/>
</dbReference>
<comment type="subunit">
    <text evidence="11">Homodimer. The RNAP catalytic core consists of 2 alpha, 1 beta, 1 beta' and 1 omega subunit. When a sigma factor is associated with the core the holoenzyme is formed, which can initiate transcription.</text>
</comment>
<dbReference type="InterPro" id="IPR036643">
    <property type="entry name" value="RNApol_insert_sf"/>
</dbReference>
<dbReference type="Pfam" id="PF01193">
    <property type="entry name" value="RNA_pol_L"/>
    <property type="match status" value="1"/>
</dbReference>
<evidence type="ECO:0000259" key="12">
    <source>
        <dbReference type="SMART" id="SM00662"/>
    </source>
</evidence>
<dbReference type="Pfam" id="PF01000">
    <property type="entry name" value="RNA_pol_A_bac"/>
    <property type="match status" value="1"/>
</dbReference>
<evidence type="ECO:0000256" key="7">
    <source>
        <dbReference type="ARBA" id="ARBA00023163"/>
    </source>
</evidence>
<evidence type="ECO:0000256" key="4">
    <source>
        <dbReference type="ARBA" id="ARBA00022478"/>
    </source>
</evidence>
<comment type="similarity">
    <text evidence="1 11">Belongs to the RNA polymerase alpha chain family.</text>
</comment>
<dbReference type="EMBL" id="JABZRA010000058">
    <property type="protein sequence ID" value="MBF1272787.1"/>
    <property type="molecule type" value="Genomic_DNA"/>
</dbReference>
<dbReference type="GO" id="GO:0006351">
    <property type="term" value="P:DNA-templated transcription"/>
    <property type="evidence" value="ECO:0007669"/>
    <property type="project" value="UniProtKB-UniRule"/>
</dbReference>
<feature type="region of interest" description="Alpha C-terminal domain (alpha-CTD)" evidence="11">
    <location>
        <begin position="247"/>
        <end position="314"/>
    </location>
</feature>
<comment type="catalytic activity">
    <reaction evidence="10 11">
        <text>RNA(n) + a ribonucleoside 5'-triphosphate = RNA(n+1) + diphosphate</text>
        <dbReference type="Rhea" id="RHEA:21248"/>
        <dbReference type="Rhea" id="RHEA-COMP:14527"/>
        <dbReference type="Rhea" id="RHEA-COMP:17342"/>
        <dbReference type="ChEBI" id="CHEBI:33019"/>
        <dbReference type="ChEBI" id="CHEBI:61557"/>
        <dbReference type="ChEBI" id="CHEBI:140395"/>
        <dbReference type="EC" id="2.7.7.6"/>
    </reaction>
</comment>
<evidence type="ECO:0000313" key="16">
    <source>
        <dbReference type="Proteomes" id="UP000522163"/>
    </source>
</evidence>
<dbReference type="GO" id="GO:0046983">
    <property type="term" value="F:protein dimerization activity"/>
    <property type="evidence" value="ECO:0007669"/>
    <property type="project" value="InterPro"/>
</dbReference>
<dbReference type="EMBL" id="JABZRB010000022">
    <property type="protein sequence ID" value="MBF1304556.1"/>
    <property type="molecule type" value="Genomic_DNA"/>
</dbReference>
<proteinExistence type="inferred from homology"/>
<dbReference type="NCBIfam" id="NF003519">
    <property type="entry name" value="PRK05182.2-5"/>
    <property type="match status" value="1"/>
</dbReference>
<evidence type="ECO:0000256" key="10">
    <source>
        <dbReference type="ARBA" id="ARBA00048552"/>
    </source>
</evidence>
<dbReference type="InterPro" id="IPR011773">
    <property type="entry name" value="DNA-dir_RpoA"/>
</dbReference>
<keyword evidence="6 11" id="KW-0548">Nucleotidyltransferase</keyword>
<evidence type="ECO:0000256" key="8">
    <source>
        <dbReference type="ARBA" id="ARBA00032524"/>
    </source>
</evidence>
<protein>
    <recommendedName>
        <fullName evidence="3 11">DNA-directed RNA polymerase subunit alpha</fullName>
        <shortName evidence="11">RNAP subunit alpha</shortName>
        <ecNumber evidence="2 11">2.7.7.6</ecNumber>
    </recommendedName>
    <alternativeName>
        <fullName evidence="9 11">RNA polymerase subunit alpha</fullName>
    </alternativeName>
    <alternativeName>
        <fullName evidence="8 11">Transcriptase subunit alpha</fullName>
    </alternativeName>
</protein>
<keyword evidence="4 11" id="KW-0240">DNA-directed RNA polymerase</keyword>
<evidence type="ECO:0000256" key="3">
    <source>
        <dbReference type="ARBA" id="ARBA00015972"/>
    </source>
</evidence>
<keyword evidence="7 11" id="KW-0804">Transcription</keyword>
<evidence type="ECO:0000313" key="14">
    <source>
        <dbReference type="EMBL" id="MBF1272787.1"/>
    </source>
</evidence>
<sequence>MFDFTKPNIEILEISEDKRFGRFVCEPLERGYGSTLGNSLRRMMLSSLPGAAISAIKIENLSGDKVSGIQESFPELLTNLKSIAVILPEEVESLEVSVDLSGKSEILAEDFIGESELKLSNPTEHIATVEAGAQGSISLFISRGQGYSGEKAEGRVEAPKEYQDIDALYTPVERVNMSIENTRVGNMTDYDRLTLDVYTNGSMSPEDAISKAAQMLFQHLDLFVALSEEVAATELMVDKPEDEKGKVMEMNIDELELSVRSYNCLKRAGINTVSELTSKTPEDMMKVRNLGRKSLEEVLAKLRDLNLGLSFPEE</sequence>
<evidence type="ECO:0000256" key="5">
    <source>
        <dbReference type="ARBA" id="ARBA00022679"/>
    </source>
</evidence>
<dbReference type="NCBIfam" id="TIGR02027">
    <property type="entry name" value="rpoA"/>
    <property type="match status" value="1"/>
</dbReference>
<dbReference type="GO" id="GO:0003677">
    <property type="term" value="F:DNA binding"/>
    <property type="evidence" value="ECO:0007669"/>
    <property type="project" value="UniProtKB-UniRule"/>
</dbReference>
<comment type="function">
    <text evidence="11">DNA-dependent RNA polymerase catalyzes the transcription of DNA into RNA using the four ribonucleoside triphosphates as substrates.</text>
</comment>
<evidence type="ECO:0000313" key="15">
    <source>
        <dbReference type="EMBL" id="MBF1304556.1"/>
    </source>
</evidence>
<dbReference type="Pfam" id="PF03118">
    <property type="entry name" value="RNA_pol_A_CTD"/>
    <property type="match status" value="1"/>
</dbReference>
<feature type="region of interest" description="Alpha N-terminal domain (alpha-NTD)" evidence="11">
    <location>
        <begin position="1"/>
        <end position="227"/>
    </location>
</feature>
<comment type="caution">
    <text evidence="13">The sequence shown here is derived from an EMBL/GenBank/DDBJ whole genome shotgun (WGS) entry which is preliminary data.</text>
</comment>
<reference evidence="13 16" key="2">
    <citation type="submission" date="2020-08" db="EMBL/GenBank/DDBJ databases">
        <title>Genomic Encyclopedia of Type Strains, Phase IV (KMG-IV): sequencing the most valuable type-strain genomes for metagenomic binning, comparative biology and taxonomic classification.</title>
        <authorList>
            <person name="Goeker M."/>
        </authorList>
    </citation>
    <scope>NUCLEOTIDE SEQUENCE [LARGE SCALE GENOMIC DNA]</scope>
    <source>
        <strain evidence="13 16">DSM 17245</strain>
    </source>
</reference>